<feature type="domain" description="4Fe-4S ferredoxin-type" evidence="5">
    <location>
        <begin position="12"/>
        <end position="41"/>
    </location>
</feature>
<dbReference type="InterPro" id="IPR017896">
    <property type="entry name" value="4Fe4S_Fe-S-bd"/>
</dbReference>
<dbReference type="Gene3D" id="3.30.70.20">
    <property type="match status" value="1"/>
</dbReference>
<dbReference type="InterPro" id="IPR017900">
    <property type="entry name" value="4Fe4S_Fe_S_CS"/>
</dbReference>
<dbReference type="GO" id="GO:0046872">
    <property type="term" value="F:metal ion binding"/>
    <property type="evidence" value="ECO:0007669"/>
    <property type="project" value="UniProtKB-KW"/>
</dbReference>
<dbReference type="GO" id="GO:0051539">
    <property type="term" value="F:4 iron, 4 sulfur cluster binding"/>
    <property type="evidence" value="ECO:0007669"/>
    <property type="project" value="UniProtKB-KW"/>
</dbReference>
<protein>
    <submittedName>
        <fullName evidence="6">4Fe-4S dicluster domain-containing protein</fullName>
    </submittedName>
</protein>
<evidence type="ECO:0000313" key="7">
    <source>
        <dbReference type="Proteomes" id="UP000275663"/>
    </source>
</evidence>
<accession>A0A3Q9BQA3</accession>
<evidence type="ECO:0000256" key="2">
    <source>
        <dbReference type="ARBA" id="ARBA00022723"/>
    </source>
</evidence>
<gene>
    <name evidence="6" type="ORF">EJN92_08195</name>
</gene>
<organism evidence="6 7">
    <name type="scientific">Undibacterium parvum</name>
    <dbReference type="NCBI Taxonomy" id="401471"/>
    <lineage>
        <taxon>Bacteria</taxon>
        <taxon>Pseudomonadati</taxon>
        <taxon>Pseudomonadota</taxon>
        <taxon>Betaproteobacteria</taxon>
        <taxon>Burkholderiales</taxon>
        <taxon>Oxalobacteraceae</taxon>
        <taxon>Undibacterium</taxon>
    </lineage>
</organism>
<dbReference type="OrthoDB" id="9781785at2"/>
<evidence type="ECO:0000256" key="3">
    <source>
        <dbReference type="ARBA" id="ARBA00023004"/>
    </source>
</evidence>
<evidence type="ECO:0000256" key="4">
    <source>
        <dbReference type="ARBA" id="ARBA00023014"/>
    </source>
</evidence>
<dbReference type="Pfam" id="PF13187">
    <property type="entry name" value="Fer4_9"/>
    <property type="match status" value="1"/>
</dbReference>
<dbReference type="KEGG" id="upv:EJN92_08195"/>
<dbReference type="RefSeq" id="WP_126127370.1">
    <property type="nucleotide sequence ID" value="NZ_CP034464.1"/>
</dbReference>
<keyword evidence="4" id="KW-0411">Iron-sulfur</keyword>
<evidence type="ECO:0000313" key="6">
    <source>
        <dbReference type="EMBL" id="AZP11988.1"/>
    </source>
</evidence>
<dbReference type="SUPFAM" id="SSF54862">
    <property type="entry name" value="4Fe-4S ferredoxins"/>
    <property type="match status" value="1"/>
</dbReference>
<reference evidence="6 7" key="1">
    <citation type="journal article" date="2011" name="Int. J. Syst. Evol. Microbiol.">
        <title>Description of Undibacterium oligocarboniphilum sp. nov., isolated from purified water, and Undibacterium pigrum strain CCUG 49012 as the type strain of Undibacterium parvum sp. nov., and emended descriptions of the genus Undibacterium and the species Undibacterium pigrum.</title>
        <authorList>
            <person name="Eder W."/>
            <person name="Wanner G."/>
            <person name="Ludwig W."/>
            <person name="Busse H.J."/>
            <person name="Ziemke-Kageler F."/>
            <person name="Lang E."/>
        </authorList>
    </citation>
    <scope>NUCLEOTIDE SEQUENCE [LARGE SCALE GENOMIC DNA]</scope>
    <source>
        <strain evidence="6 7">DSM 23061</strain>
    </source>
</reference>
<dbReference type="InterPro" id="IPR050572">
    <property type="entry name" value="Fe-S_Ferredoxin"/>
</dbReference>
<dbReference type="PANTHER" id="PTHR43687:SF1">
    <property type="entry name" value="FERREDOXIN III"/>
    <property type="match status" value="1"/>
</dbReference>
<keyword evidence="3" id="KW-0408">Iron</keyword>
<feature type="domain" description="4Fe-4S ferredoxin-type" evidence="5">
    <location>
        <begin position="64"/>
        <end position="93"/>
    </location>
</feature>
<name>A0A3Q9BQA3_9BURK</name>
<dbReference type="AlphaFoldDB" id="A0A3Q9BQA3"/>
<proteinExistence type="predicted"/>
<sequence length="93" mass="10078">MDTHDQPSTGFLRPLIDRNSCEGKGPCVEICPAQVFVMGVLPRDARHALSWKGKVKAFLHGWQQAQIVQAEACLGCGACVSACPERAITLTRV</sequence>
<dbReference type="PROSITE" id="PS51379">
    <property type="entry name" value="4FE4S_FER_2"/>
    <property type="match status" value="2"/>
</dbReference>
<dbReference type="Proteomes" id="UP000275663">
    <property type="component" value="Chromosome"/>
</dbReference>
<evidence type="ECO:0000259" key="5">
    <source>
        <dbReference type="PROSITE" id="PS51379"/>
    </source>
</evidence>
<dbReference type="EMBL" id="CP034464">
    <property type="protein sequence ID" value="AZP11988.1"/>
    <property type="molecule type" value="Genomic_DNA"/>
</dbReference>
<keyword evidence="1" id="KW-0004">4Fe-4S</keyword>
<keyword evidence="2" id="KW-0479">Metal-binding</keyword>
<keyword evidence="7" id="KW-1185">Reference proteome</keyword>
<dbReference type="PROSITE" id="PS00198">
    <property type="entry name" value="4FE4S_FER_1"/>
    <property type="match status" value="1"/>
</dbReference>
<evidence type="ECO:0000256" key="1">
    <source>
        <dbReference type="ARBA" id="ARBA00022485"/>
    </source>
</evidence>
<dbReference type="PANTHER" id="PTHR43687">
    <property type="entry name" value="ADENYLYLSULFATE REDUCTASE, BETA SUBUNIT"/>
    <property type="match status" value="1"/>
</dbReference>